<dbReference type="PANTHER" id="PTHR43394">
    <property type="entry name" value="ATP-DEPENDENT PERMEASE MDL1, MITOCHONDRIAL"/>
    <property type="match status" value="1"/>
</dbReference>
<keyword evidence="3" id="KW-1133">Transmembrane helix</keyword>
<dbReference type="PANTHER" id="PTHR43394:SF1">
    <property type="entry name" value="ATP-BINDING CASSETTE SUB-FAMILY B MEMBER 10, MITOCHONDRIAL"/>
    <property type="match status" value="1"/>
</dbReference>
<keyword evidence="1" id="KW-0547">Nucleotide-binding</keyword>
<feature type="transmembrane region" description="Helical" evidence="3">
    <location>
        <begin position="189"/>
        <end position="210"/>
    </location>
</feature>
<dbReference type="Proteomes" id="UP001385951">
    <property type="component" value="Unassembled WGS sequence"/>
</dbReference>
<evidence type="ECO:0000256" key="2">
    <source>
        <dbReference type="ARBA" id="ARBA00022840"/>
    </source>
</evidence>
<dbReference type="PROSITE" id="PS50893">
    <property type="entry name" value="ABC_TRANSPORTER_2"/>
    <property type="match status" value="1"/>
</dbReference>
<keyword evidence="6" id="KW-1185">Reference proteome</keyword>
<comment type="caution">
    <text evidence="5">The sequence shown here is derived from an EMBL/GenBank/DDBJ whole genome shotgun (WGS) entry which is preliminary data.</text>
</comment>
<feature type="transmembrane region" description="Helical" evidence="3">
    <location>
        <begin position="116"/>
        <end position="137"/>
    </location>
</feature>
<keyword evidence="3" id="KW-0472">Membrane</keyword>
<evidence type="ECO:0000313" key="6">
    <source>
        <dbReference type="Proteomes" id="UP001385951"/>
    </source>
</evidence>
<sequence>MSNEEKTSRPIPNEPKPLHPSLQDLYLGVWRVVWEPARTTIRSRLRITALQDLSHIDPLIPFFKDVYKTLGPWLLLTYFVADLWSGFGSTALLVFSNKVLTAIETSISTGHADGKGVLVPLGTYVAINVFFSCITWASERLGPIMEHRVRLHFDQRLVEAHCRFDYETSQGNILKREIYTGQLWRTFCGFLYVFKYISTAISQFIFLLSLARSQNEMPILVILCLAKPIISSLTEHSIWDRPSVIYIHDQDYLRLKALQRLVTGKEYKEEVITGGLSWYLIQEFKKTLTSLKHLVADSPDYSVKSNPVYSIVKDLSSDFPLMFYAVRAVYMPQVTSLASLAMLQQTSSALKSTFDHLYHAYGGWARRVNRIKSLYEVLELKNEMPEGDLDYPPLSEKHEKTCGMGIEFRNVSFGYPADDENNTQQAVQDVSFTIPPSSLVVIVGTNGSGKTTILKLLSSLYRPSSGSILIDGTPIETYKATSLHESTAVLTQNHQLFPFSVAENIGMGDPSHATDRERILRATKLGGSEGVIKKFKDGMDHFLEYNNTLFSTQPLVSGNLSDFFNSLERDTSVSGGEHQRLVASRTFMRIASNKIKLVMVDEPTSAMDPEGELHLFDGLRKMREGKTMIFVTHRFGHLTKHADLILCMKDGRLVESGTHQSLIDRQGEYSKLYNIQAQAFTTTVSETTS</sequence>
<keyword evidence="2" id="KW-0067">ATP-binding</keyword>
<evidence type="ECO:0000256" key="3">
    <source>
        <dbReference type="SAM" id="Phobius"/>
    </source>
</evidence>
<dbReference type="GO" id="GO:0005524">
    <property type="term" value="F:ATP binding"/>
    <property type="evidence" value="ECO:0007669"/>
    <property type="project" value="UniProtKB-KW"/>
</dbReference>
<dbReference type="AlphaFoldDB" id="A0AAW0GH63"/>
<evidence type="ECO:0000259" key="4">
    <source>
        <dbReference type="PROSITE" id="PS50893"/>
    </source>
</evidence>
<dbReference type="InterPro" id="IPR039421">
    <property type="entry name" value="Type_1_exporter"/>
</dbReference>
<gene>
    <name evidence="5" type="ORF">QCA50_003730</name>
</gene>
<dbReference type="Gene3D" id="3.40.50.300">
    <property type="entry name" value="P-loop containing nucleotide triphosphate hydrolases"/>
    <property type="match status" value="1"/>
</dbReference>
<accession>A0AAW0GH63</accession>
<dbReference type="EMBL" id="JASBNA010000004">
    <property type="protein sequence ID" value="KAK7692111.1"/>
    <property type="molecule type" value="Genomic_DNA"/>
</dbReference>
<dbReference type="SUPFAM" id="SSF52540">
    <property type="entry name" value="P-loop containing nucleoside triphosphate hydrolases"/>
    <property type="match status" value="1"/>
</dbReference>
<dbReference type="GO" id="GO:0016887">
    <property type="term" value="F:ATP hydrolysis activity"/>
    <property type="evidence" value="ECO:0007669"/>
    <property type="project" value="InterPro"/>
</dbReference>
<feature type="domain" description="ABC transporter" evidence="4">
    <location>
        <begin position="406"/>
        <end position="675"/>
    </location>
</feature>
<dbReference type="InterPro" id="IPR003439">
    <property type="entry name" value="ABC_transporter-like_ATP-bd"/>
</dbReference>
<dbReference type="InterPro" id="IPR027417">
    <property type="entry name" value="P-loop_NTPase"/>
</dbReference>
<proteinExistence type="predicted"/>
<keyword evidence="3" id="KW-0812">Transmembrane</keyword>
<evidence type="ECO:0000256" key="1">
    <source>
        <dbReference type="ARBA" id="ARBA00022741"/>
    </source>
</evidence>
<dbReference type="Pfam" id="PF00005">
    <property type="entry name" value="ABC_tran"/>
    <property type="match status" value="1"/>
</dbReference>
<organism evidence="5 6">
    <name type="scientific">Cerrena zonata</name>
    <dbReference type="NCBI Taxonomy" id="2478898"/>
    <lineage>
        <taxon>Eukaryota</taxon>
        <taxon>Fungi</taxon>
        <taxon>Dikarya</taxon>
        <taxon>Basidiomycota</taxon>
        <taxon>Agaricomycotina</taxon>
        <taxon>Agaricomycetes</taxon>
        <taxon>Polyporales</taxon>
        <taxon>Cerrenaceae</taxon>
        <taxon>Cerrena</taxon>
    </lineage>
</organism>
<dbReference type="GO" id="GO:0015421">
    <property type="term" value="F:ABC-type oligopeptide transporter activity"/>
    <property type="evidence" value="ECO:0007669"/>
    <property type="project" value="TreeGrafter"/>
</dbReference>
<dbReference type="SMART" id="SM00382">
    <property type="entry name" value="AAA"/>
    <property type="match status" value="1"/>
</dbReference>
<feature type="transmembrane region" description="Helical" evidence="3">
    <location>
        <begin position="73"/>
        <end position="95"/>
    </location>
</feature>
<reference evidence="5 6" key="1">
    <citation type="submission" date="2022-09" db="EMBL/GenBank/DDBJ databases">
        <authorList>
            <person name="Palmer J.M."/>
        </authorList>
    </citation>
    <scope>NUCLEOTIDE SEQUENCE [LARGE SCALE GENOMIC DNA]</scope>
    <source>
        <strain evidence="5 6">DSM 7382</strain>
    </source>
</reference>
<evidence type="ECO:0000313" key="5">
    <source>
        <dbReference type="EMBL" id="KAK7692111.1"/>
    </source>
</evidence>
<dbReference type="InterPro" id="IPR003593">
    <property type="entry name" value="AAA+_ATPase"/>
</dbReference>
<name>A0AAW0GH63_9APHY</name>
<protein>
    <recommendedName>
        <fullName evidence="4">ABC transporter domain-containing protein</fullName>
    </recommendedName>
</protein>